<dbReference type="OrthoDB" id="5577209at2759"/>
<organism evidence="2 3">
    <name type="scientific">Serendipita vermifera MAFF 305830</name>
    <dbReference type="NCBI Taxonomy" id="933852"/>
    <lineage>
        <taxon>Eukaryota</taxon>
        <taxon>Fungi</taxon>
        <taxon>Dikarya</taxon>
        <taxon>Basidiomycota</taxon>
        <taxon>Agaricomycotina</taxon>
        <taxon>Agaricomycetes</taxon>
        <taxon>Sebacinales</taxon>
        <taxon>Serendipitaceae</taxon>
        <taxon>Serendipita</taxon>
    </lineage>
</organism>
<gene>
    <name evidence="2" type="ORF">M408DRAFT_329684</name>
</gene>
<name>A0A0C3B799_SERVB</name>
<dbReference type="EMBL" id="KN824295">
    <property type="protein sequence ID" value="KIM28029.1"/>
    <property type="molecule type" value="Genomic_DNA"/>
</dbReference>
<evidence type="ECO:0000256" key="1">
    <source>
        <dbReference type="SAM" id="MobiDB-lite"/>
    </source>
</evidence>
<feature type="region of interest" description="Disordered" evidence="1">
    <location>
        <begin position="555"/>
        <end position="574"/>
    </location>
</feature>
<evidence type="ECO:0000313" key="2">
    <source>
        <dbReference type="EMBL" id="KIM28029.1"/>
    </source>
</evidence>
<keyword evidence="3" id="KW-1185">Reference proteome</keyword>
<protein>
    <recommendedName>
        <fullName evidence="4">CUE domain-containing protein</fullName>
    </recommendedName>
</protein>
<evidence type="ECO:0000313" key="3">
    <source>
        <dbReference type="Proteomes" id="UP000054097"/>
    </source>
</evidence>
<dbReference type="HOGENOM" id="CLU_384318_0_0_1"/>
<reference evidence="3" key="2">
    <citation type="submission" date="2015-01" db="EMBL/GenBank/DDBJ databases">
        <title>Evolutionary Origins and Diversification of the Mycorrhizal Mutualists.</title>
        <authorList>
            <consortium name="DOE Joint Genome Institute"/>
            <consortium name="Mycorrhizal Genomics Consortium"/>
            <person name="Kohler A."/>
            <person name="Kuo A."/>
            <person name="Nagy L.G."/>
            <person name="Floudas D."/>
            <person name="Copeland A."/>
            <person name="Barry K.W."/>
            <person name="Cichocki N."/>
            <person name="Veneault-Fourrey C."/>
            <person name="LaButti K."/>
            <person name="Lindquist E.A."/>
            <person name="Lipzen A."/>
            <person name="Lundell T."/>
            <person name="Morin E."/>
            <person name="Murat C."/>
            <person name="Riley R."/>
            <person name="Ohm R."/>
            <person name="Sun H."/>
            <person name="Tunlid A."/>
            <person name="Henrissat B."/>
            <person name="Grigoriev I.V."/>
            <person name="Hibbett D.S."/>
            <person name="Martin F."/>
        </authorList>
    </citation>
    <scope>NUCLEOTIDE SEQUENCE [LARGE SCALE GENOMIC DNA]</scope>
    <source>
        <strain evidence="3">MAFF 305830</strain>
    </source>
</reference>
<dbReference type="Proteomes" id="UP000054097">
    <property type="component" value="Unassembled WGS sequence"/>
</dbReference>
<feature type="non-terminal residue" evidence="2">
    <location>
        <position position="720"/>
    </location>
</feature>
<proteinExistence type="predicted"/>
<accession>A0A0C3B799</accession>
<dbReference type="AlphaFoldDB" id="A0A0C3B799"/>
<sequence>MRRMIPRDRLDQIQYQLVSVLSQPSAIPAGEALPFLSNYARDLAGFTLDSTSNSTAINSESRSSMDLQDAALRLLEHHANSAPKGIPLPLIIDAMVVYSGSRYHSRIQVVSKTILDAVPPLSQEIIMALQTATQSCFGPRVAPLTTLKSLHRAVNALTLVLHTGVSSLVEEFTGPNNVAGIRMLVQIYDQLLPSIATALAQSSRPIAQTLIRGDAEWAREWLHIKILILDILQSAFSFVTPPDTGSENSQRLAVFASTLAGNGPPPEAASSSWKLLVDSPLLTDYERLFQFSGTLRAKGWTDGGPTAAFATLAQNIEIDQEVVGVLTGSNTVLDKTPVARTVALPPSDPKGKGKGRAVQVESDPAIEEGLNMILGILPDQDPTFLRRCLAHPNYRGEGGVERLMAALFEGTLPMELNVAEEEEHTHADPVQATEEEDLQDLVRGRANVLDALQMDMSTLRMGKKQDTADELLNDSARQEMKAAILRLAQDVSNEEEDTRAFNGPGRHKLVPFDEDEFDDEFERVSVVGDGETSDGEEDETEDNVSLLIPSLSLPTLRTPDYSTEMQRQGAPKQGRYYAPKQAGQMNKLRDGGSCWTATQRRTRSSRNMGSGVTKQFSRLALDQAAVGTVETEEAVEREGGAEEEVVGGVGTLLKRLQERMDQQLAVEMHKVTLAEVEEEEAGRKERSQIRKEIVRGSRRISHERDKADTIEKWAVERDPR</sequence>
<reference evidence="2 3" key="1">
    <citation type="submission" date="2014-04" db="EMBL/GenBank/DDBJ databases">
        <authorList>
            <consortium name="DOE Joint Genome Institute"/>
            <person name="Kuo A."/>
            <person name="Zuccaro A."/>
            <person name="Kohler A."/>
            <person name="Nagy L.G."/>
            <person name="Floudas D."/>
            <person name="Copeland A."/>
            <person name="Barry K.W."/>
            <person name="Cichocki N."/>
            <person name="Veneault-Fourrey C."/>
            <person name="LaButti K."/>
            <person name="Lindquist E.A."/>
            <person name="Lipzen A."/>
            <person name="Lundell T."/>
            <person name="Morin E."/>
            <person name="Murat C."/>
            <person name="Sun H."/>
            <person name="Tunlid A."/>
            <person name="Henrissat B."/>
            <person name="Grigoriev I.V."/>
            <person name="Hibbett D.S."/>
            <person name="Martin F."/>
            <person name="Nordberg H.P."/>
            <person name="Cantor M.N."/>
            <person name="Hua S.X."/>
        </authorList>
    </citation>
    <scope>NUCLEOTIDE SEQUENCE [LARGE SCALE GENOMIC DNA]</scope>
    <source>
        <strain evidence="2 3">MAFF 305830</strain>
    </source>
</reference>
<evidence type="ECO:0008006" key="4">
    <source>
        <dbReference type="Google" id="ProtNLM"/>
    </source>
</evidence>